<feature type="domain" description="DUF4283" evidence="1">
    <location>
        <begin position="184"/>
        <end position="239"/>
    </location>
</feature>
<reference evidence="2 3" key="1">
    <citation type="journal article" date="2018" name="PLoS Genet.">
        <title>Population sequencing reveals clonal diversity and ancestral inbreeding in the grapevine cultivar Chardonnay.</title>
        <authorList>
            <person name="Roach M.J."/>
            <person name="Johnson D.L."/>
            <person name="Bohlmann J."/>
            <person name="van Vuuren H.J."/>
            <person name="Jones S.J."/>
            <person name="Pretorius I.S."/>
            <person name="Schmidt S.A."/>
            <person name="Borneman A.R."/>
        </authorList>
    </citation>
    <scope>NUCLEOTIDE SEQUENCE [LARGE SCALE GENOMIC DNA]</scope>
    <source>
        <strain evidence="3">cv. Chardonnay</strain>
        <tissue evidence="2">Leaf</tissue>
    </source>
</reference>
<dbReference type="InterPro" id="IPR025558">
    <property type="entry name" value="DUF4283"/>
</dbReference>
<evidence type="ECO:0000313" key="3">
    <source>
        <dbReference type="Proteomes" id="UP000288805"/>
    </source>
</evidence>
<name>A0A438JUI3_VITVI</name>
<protein>
    <recommendedName>
        <fullName evidence="1">DUF4283 domain-containing protein</fullName>
    </recommendedName>
</protein>
<organism evidence="2 3">
    <name type="scientific">Vitis vinifera</name>
    <name type="common">Grape</name>
    <dbReference type="NCBI Taxonomy" id="29760"/>
    <lineage>
        <taxon>Eukaryota</taxon>
        <taxon>Viridiplantae</taxon>
        <taxon>Streptophyta</taxon>
        <taxon>Embryophyta</taxon>
        <taxon>Tracheophyta</taxon>
        <taxon>Spermatophyta</taxon>
        <taxon>Magnoliopsida</taxon>
        <taxon>eudicotyledons</taxon>
        <taxon>Gunneridae</taxon>
        <taxon>Pentapetalae</taxon>
        <taxon>rosids</taxon>
        <taxon>Vitales</taxon>
        <taxon>Vitaceae</taxon>
        <taxon>Viteae</taxon>
        <taxon>Vitis</taxon>
    </lineage>
</organism>
<dbReference type="AlphaFoldDB" id="A0A438JUI3"/>
<dbReference type="Proteomes" id="UP000288805">
    <property type="component" value="Unassembled WGS sequence"/>
</dbReference>
<evidence type="ECO:0000313" key="2">
    <source>
        <dbReference type="EMBL" id="RVX12607.1"/>
    </source>
</evidence>
<accession>A0A438JUI3</accession>
<proteinExistence type="predicted"/>
<sequence length="383" mass="42852">MSMDSLGGKCWFSVDSKTIFRSRSLKGRYLGKFVRGPNFSSWIKFGGKGLALLVETCCIIKDGEPFRKDRVEGGRYYLLELRGNGVGWLLFCSVWSMEEKRFSLVFSKGRGFLRGWKILFTELRSLGVSSALHCEERRSLLLLPGRYWPPSEGNKRKKGLVAEARSCSFSEHCNAVWIEVEKESSWKLTGKLHLALLGGPLILFEFEGVGEPERVIHSSVKLFNGKSLFLEWWNSSVGCLKEDRDESKVWVRIRGFPLHLWGKACFKSLGEACGSFVAVDEDMANQRNLQWARVLVGIKGQKIPSSLQLVVGTSVFVVGDSSLVSLEDLRNPAGGGKVSAVERMEADISVASLPKAIGWELQQVFGDNRQNEKFSDASALYDM</sequence>
<evidence type="ECO:0000259" key="1">
    <source>
        <dbReference type="Pfam" id="PF14111"/>
    </source>
</evidence>
<dbReference type="EMBL" id="QGNW01000027">
    <property type="protein sequence ID" value="RVX12607.1"/>
    <property type="molecule type" value="Genomic_DNA"/>
</dbReference>
<comment type="caution">
    <text evidence="2">The sequence shown here is derived from an EMBL/GenBank/DDBJ whole genome shotgun (WGS) entry which is preliminary data.</text>
</comment>
<dbReference type="PANTHER" id="PTHR34427:SF5">
    <property type="entry name" value="DUF4283 DOMAIN-CONTAINING PROTEIN"/>
    <property type="match status" value="1"/>
</dbReference>
<dbReference type="Pfam" id="PF14111">
    <property type="entry name" value="DUF4283"/>
    <property type="match status" value="1"/>
</dbReference>
<dbReference type="PANTHER" id="PTHR34427">
    <property type="entry name" value="DUF4283 DOMAIN PROTEIN"/>
    <property type="match status" value="1"/>
</dbReference>
<gene>
    <name evidence="2" type="ORF">CK203_011622</name>
</gene>